<name>A0AAW0CSD2_9AGAR</name>
<sequence length="100" mass="11305">MTHSGSWPLSLKFHCTGSNEKLPELLSPVVLHRSRWEHLTLSCPKHTVWLIDGPMPSLRSLHLSLQTRRLPKQPQLILRDVPLLRKVVLNSAAASYVSVP</sequence>
<evidence type="ECO:0000313" key="1">
    <source>
        <dbReference type="EMBL" id="KAK7042142.1"/>
    </source>
</evidence>
<reference evidence="1 2" key="1">
    <citation type="journal article" date="2024" name="J Genomics">
        <title>Draft genome sequencing and assembly of Favolaschia claudopus CIRM-BRFM 2984 isolated from oak limbs.</title>
        <authorList>
            <person name="Navarro D."/>
            <person name="Drula E."/>
            <person name="Chaduli D."/>
            <person name="Cazenave R."/>
            <person name="Ahrendt S."/>
            <person name="Wang J."/>
            <person name="Lipzen A."/>
            <person name="Daum C."/>
            <person name="Barry K."/>
            <person name="Grigoriev I.V."/>
            <person name="Favel A."/>
            <person name="Rosso M.N."/>
            <person name="Martin F."/>
        </authorList>
    </citation>
    <scope>NUCLEOTIDE SEQUENCE [LARGE SCALE GENOMIC DNA]</scope>
    <source>
        <strain evidence="1 2">CIRM-BRFM 2984</strain>
    </source>
</reference>
<proteinExistence type="predicted"/>
<dbReference type="Proteomes" id="UP001362999">
    <property type="component" value="Unassembled WGS sequence"/>
</dbReference>
<evidence type="ECO:0000313" key="2">
    <source>
        <dbReference type="Proteomes" id="UP001362999"/>
    </source>
</evidence>
<accession>A0AAW0CSD2</accession>
<comment type="caution">
    <text evidence="1">The sequence shown here is derived from an EMBL/GenBank/DDBJ whole genome shotgun (WGS) entry which is preliminary data.</text>
</comment>
<dbReference type="EMBL" id="JAWWNJ010000013">
    <property type="protein sequence ID" value="KAK7042142.1"/>
    <property type="molecule type" value="Genomic_DNA"/>
</dbReference>
<dbReference type="AlphaFoldDB" id="A0AAW0CSD2"/>
<gene>
    <name evidence="1" type="ORF">R3P38DRAFT_306311</name>
</gene>
<keyword evidence="2" id="KW-1185">Reference proteome</keyword>
<organism evidence="1 2">
    <name type="scientific">Favolaschia claudopus</name>
    <dbReference type="NCBI Taxonomy" id="2862362"/>
    <lineage>
        <taxon>Eukaryota</taxon>
        <taxon>Fungi</taxon>
        <taxon>Dikarya</taxon>
        <taxon>Basidiomycota</taxon>
        <taxon>Agaricomycotina</taxon>
        <taxon>Agaricomycetes</taxon>
        <taxon>Agaricomycetidae</taxon>
        <taxon>Agaricales</taxon>
        <taxon>Marasmiineae</taxon>
        <taxon>Mycenaceae</taxon>
        <taxon>Favolaschia</taxon>
    </lineage>
</organism>
<protein>
    <submittedName>
        <fullName evidence="1">Uncharacterized protein</fullName>
    </submittedName>
</protein>